<evidence type="ECO:0000313" key="1">
    <source>
        <dbReference type="EMBL" id="ORX37543.1"/>
    </source>
</evidence>
<reference evidence="1 2" key="1">
    <citation type="submission" date="2017-03" db="EMBL/GenBank/DDBJ databases">
        <title>Widespread Adenine N6-methylation of Active Genes in Fungi.</title>
        <authorList>
            <consortium name="DOE Joint Genome Institute"/>
            <person name="Mondo S.J."/>
            <person name="Dannebaum R.O."/>
            <person name="Kuo R.C."/>
            <person name="Louie K.B."/>
            <person name="Bewick A.J."/>
            <person name="Labutti K."/>
            <person name="Haridas S."/>
            <person name="Kuo A."/>
            <person name="Salamov A."/>
            <person name="Ahrendt S.R."/>
            <person name="Lau R."/>
            <person name="Bowen B.P."/>
            <person name="Lipzen A."/>
            <person name="Sullivan W."/>
            <person name="Andreopoulos W.B."/>
            <person name="Clum A."/>
            <person name="Lindquist E."/>
            <person name="Daum C."/>
            <person name="Northen T.R."/>
            <person name="Ramamoorthy G."/>
            <person name="Schmitz R.J."/>
            <person name="Gryganskyi A."/>
            <person name="Culley D."/>
            <person name="Magnuson J."/>
            <person name="James T.Y."/>
            <person name="O'Malley M.A."/>
            <person name="Stajich J.E."/>
            <person name="Spatafora J.W."/>
            <person name="Visel A."/>
            <person name="Grigoriev I.V."/>
        </authorList>
    </citation>
    <scope>NUCLEOTIDE SEQUENCE [LARGE SCALE GENOMIC DNA]</scope>
    <source>
        <strain evidence="1 2">NRRL Y-17943</strain>
    </source>
</reference>
<evidence type="ECO:0000313" key="2">
    <source>
        <dbReference type="Proteomes" id="UP000193218"/>
    </source>
</evidence>
<dbReference type="EMBL" id="NBSH01000005">
    <property type="protein sequence ID" value="ORX37543.1"/>
    <property type="molecule type" value="Genomic_DNA"/>
</dbReference>
<name>A0A1Y1UHK7_9TREE</name>
<gene>
    <name evidence="1" type="ORF">BD324DRAFT_622317</name>
</gene>
<protein>
    <submittedName>
        <fullName evidence="1">Uncharacterized protein</fullName>
    </submittedName>
</protein>
<dbReference type="AlphaFoldDB" id="A0A1Y1UHK7"/>
<comment type="caution">
    <text evidence="1">The sequence shown here is derived from an EMBL/GenBank/DDBJ whole genome shotgun (WGS) entry which is preliminary data.</text>
</comment>
<sequence>MAALLARGEMHQGSEFTDRSVIDTIFHGVIHGLEANPPTEFPTCIPLGKAHG</sequence>
<accession>A0A1Y1UHK7</accession>
<proteinExistence type="predicted"/>
<dbReference type="GeneID" id="33557271"/>
<dbReference type="InParanoid" id="A0A1Y1UHK7"/>
<dbReference type="RefSeq" id="XP_021871530.1">
    <property type="nucleotide sequence ID" value="XM_022015462.1"/>
</dbReference>
<dbReference type="Proteomes" id="UP000193218">
    <property type="component" value="Unassembled WGS sequence"/>
</dbReference>
<organism evidence="1 2">
    <name type="scientific">Kockovaella imperatae</name>
    <dbReference type="NCBI Taxonomy" id="4999"/>
    <lineage>
        <taxon>Eukaryota</taxon>
        <taxon>Fungi</taxon>
        <taxon>Dikarya</taxon>
        <taxon>Basidiomycota</taxon>
        <taxon>Agaricomycotina</taxon>
        <taxon>Tremellomycetes</taxon>
        <taxon>Tremellales</taxon>
        <taxon>Cuniculitremaceae</taxon>
        <taxon>Kockovaella</taxon>
    </lineage>
</organism>
<keyword evidence="2" id="KW-1185">Reference proteome</keyword>